<evidence type="ECO:0000256" key="7">
    <source>
        <dbReference type="ARBA" id="ARBA00037919"/>
    </source>
</evidence>
<dbReference type="GO" id="GO:0004585">
    <property type="term" value="F:ornithine carbamoyltransferase activity"/>
    <property type="evidence" value="ECO:0007669"/>
    <property type="project" value="UniProtKB-UniRule"/>
</dbReference>
<evidence type="ECO:0000256" key="6">
    <source>
        <dbReference type="ARBA" id="ARBA00022679"/>
    </source>
</evidence>
<reference evidence="12 13" key="1">
    <citation type="journal article" date="2015" name="Stand. Genomic Sci.">
        <title>High quality draft genome sequence of the moderately halophilic bacterium Pontibacillus yanchengensis Y32(T) and comparison among Pontibacillus genomes.</title>
        <authorList>
            <person name="Huang J."/>
            <person name="Qiao Z.X."/>
            <person name="Tang J.W."/>
            <person name="Wang G."/>
        </authorList>
    </citation>
    <scope>NUCLEOTIDE SEQUENCE [LARGE SCALE GENOMIC DNA]</scope>
    <source>
        <strain evidence="12 13">Y32</strain>
    </source>
</reference>
<proteinExistence type="inferred from homology"/>
<keyword evidence="6 9" id="KW-0808">Transferase</keyword>
<feature type="binding site" evidence="9">
    <location>
        <begin position="135"/>
        <end position="138"/>
    </location>
    <ligand>
        <name>carbamoyl phosphate</name>
        <dbReference type="ChEBI" id="CHEBI:58228"/>
    </ligand>
</feature>
<name>A0A0A2TDZ6_9BACI</name>
<comment type="subcellular location">
    <subcellularLocation>
        <location evidence="2 9">Cytoplasm</location>
    </subcellularLocation>
</comment>
<feature type="domain" description="Aspartate/ornithine carbamoyltransferase Asp/Orn-binding" evidence="10">
    <location>
        <begin position="154"/>
        <end position="327"/>
    </location>
</feature>
<feature type="binding site" evidence="9">
    <location>
        <begin position="235"/>
        <end position="236"/>
    </location>
    <ligand>
        <name>L-ornithine</name>
        <dbReference type="ChEBI" id="CHEBI:46911"/>
    </ligand>
</feature>
<dbReference type="PRINTS" id="PR00100">
    <property type="entry name" value="AOTCASE"/>
</dbReference>
<dbReference type="PRINTS" id="PR00102">
    <property type="entry name" value="OTCASE"/>
</dbReference>
<sequence length="347" mass="39446">MYMNLLNRHLLTLKDYTPEEIEYLVDTAIHFKRLKNEGIPHRVLDGKNIALLFEKPSTRTRCAFVVACVDLGAHPEYLGKNDIQFGKKESVEDTAIVLGRMFDGIEFRGFKHETVEGLAKFAGVPVWNGLTDLYHPTQILADFMTIKEKLGHLKGVTFSYLGDARNNMGNSLLIGAAKMGMNFRAVAPKELFPSDDIVSYARKIAAQTGATITLTEDVQEGVKDADVIYTDVWVSMGEEDQYEQRIQMLKPYQVNQQMMKMTGKDYTLFMHCLPSFHDLETMIGREMYEKFGLSELEVTDDVFRSKNSVVFDEAENRMHTIKAVMAATLTEGDVNERIKRRESVRST</sequence>
<comment type="pathway">
    <text evidence="7">Amino-acid degradation; L-arginine degradation via ADI pathway; carbamoyl phosphate from L-arginine: step 2/2.</text>
</comment>
<gene>
    <name evidence="12" type="ORF">N782_11340</name>
</gene>
<dbReference type="eggNOG" id="COG0078">
    <property type="taxonomic scope" value="Bacteria"/>
</dbReference>
<feature type="binding site" evidence="9">
    <location>
        <position position="231"/>
    </location>
    <ligand>
        <name>L-ornithine</name>
        <dbReference type="ChEBI" id="CHEBI:46911"/>
    </ligand>
</feature>
<dbReference type="AlphaFoldDB" id="A0A0A2TDZ6"/>
<comment type="function">
    <text evidence="1">Reversibly catalyzes the transfer of the carbamoyl group from carbamoyl phosphate (CP) to the N(epsilon) atom of ornithine (ORN) to produce L-citrulline.</text>
</comment>
<feature type="binding site" evidence="9">
    <location>
        <position position="317"/>
    </location>
    <ligand>
        <name>carbamoyl phosphate</name>
        <dbReference type="ChEBI" id="CHEBI:58228"/>
    </ligand>
</feature>
<dbReference type="SUPFAM" id="SSF53671">
    <property type="entry name" value="Aspartate/ornithine carbamoyltransferase"/>
    <property type="match status" value="1"/>
</dbReference>
<evidence type="ECO:0000256" key="3">
    <source>
        <dbReference type="ARBA" id="ARBA00007805"/>
    </source>
</evidence>
<dbReference type="GO" id="GO:0042450">
    <property type="term" value="P:L-arginine biosynthetic process via ornithine"/>
    <property type="evidence" value="ECO:0007669"/>
    <property type="project" value="UniProtKB-UniRule"/>
</dbReference>
<dbReference type="NCBIfam" id="NF001986">
    <property type="entry name" value="PRK00779.1"/>
    <property type="match status" value="1"/>
</dbReference>
<dbReference type="Proteomes" id="UP000030147">
    <property type="component" value="Unassembled WGS sequence"/>
</dbReference>
<feature type="binding site" evidence="9">
    <location>
        <position position="108"/>
    </location>
    <ligand>
        <name>carbamoyl phosphate</name>
        <dbReference type="ChEBI" id="CHEBI:58228"/>
    </ligand>
</feature>
<dbReference type="InterPro" id="IPR036901">
    <property type="entry name" value="Asp/Orn_carbamoylTrfase_sf"/>
</dbReference>
<dbReference type="STRING" id="1385514.N782_11340"/>
<dbReference type="InterPro" id="IPR006130">
    <property type="entry name" value="Asp/Orn_carbamoylTrfase"/>
</dbReference>
<dbReference type="InterPro" id="IPR024904">
    <property type="entry name" value="OTCase_ArgI"/>
</dbReference>
<dbReference type="PANTHER" id="PTHR45753:SF1">
    <property type="entry name" value="ORNITHINE CARBAMOYLTRANSFERASE, CATABOLIC"/>
    <property type="match status" value="1"/>
</dbReference>
<dbReference type="OrthoDB" id="9802587at2"/>
<evidence type="ECO:0000256" key="8">
    <source>
        <dbReference type="ARBA" id="ARBA00048772"/>
    </source>
</evidence>
<dbReference type="FunFam" id="3.40.50.1370:FF:000004">
    <property type="entry name" value="Ornithine carbamoyltransferase"/>
    <property type="match status" value="1"/>
</dbReference>
<dbReference type="EMBL" id="AVBF01000026">
    <property type="protein sequence ID" value="KGP72648.1"/>
    <property type="molecule type" value="Genomic_DNA"/>
</dbReference>
<feature type="binding site" evidence="9">
    <location>
        <position position="167"/>
    </location>
    <ligand>
        <name>L-ornithine</name>
        <dbReference type="ChEBI" id="CHEBI:46911"/>
    </ligand>
</feature>
<feature type="domain" description="Aspartate/ornithine carbamoyltransferase carbamoyl-P binding" evidence="11">
    <location>
        <begin position="8"/>
        <end position="148"/>
    </location>
</feature>
<dbReference type="PANTHER" id="PTHR45753">
    <property type="entry name" value="ORNITHINE CARBAMOYLTRANSFERASE, MITOCHONDRIAL"/>
    <property type="match status" value="1"/>
</dbReference>
<dbReference type="Pfam" id="PF02729">
    <property type="entry name" value="OTCace_N"/>
    <property type="match status" value="1"/>
</dbReference>
<dbReference type="GO" id="GO:0005737">
    <property type="term" value="C:cytoplasm"/>
    <property type="evidence" value="ECO:0007669"/>
    <property type="project" value="UniProtKB-SubCell"/>
</dbReference>
<evidence type="ECO:0000313" key="12">
    <source>
        <dbReference type="EMBL" id="KGP72648.1"/>
    </source>
</evidence>
<evidence type="ECO:0000256" key="1">
    <source>
        <dbReference type="ARBA" id="ARBA00003822"/>
    </source>
</evidence>
<feature type="binding site" evidence="9">
    <location>
        <begin position="57"/>
        <end position="60"/>
    </location>
    <ligand>
        <name>carbamoyl phosphate</name>
        <dbReference type="ChEBI" id="CHEBI:58228"/>
    </ligand>
</feature>
<feature type="binding site" evidence="9">
    <location>
        <begin position="272"/>
        <end position="273"/>
    </location>
    <ligand>
        <name>carbamoyl phosphate</name>
        <dbReference type="ChEBI" id="CHEBI:58228"/>
    </ligand>
</feature>
<dbReference type="GO" id="GO:0016597">
    <property type="term" value="F:amino acid binding"/>
    <property type="evidence" value="ECO:0007669"/>
    <property type="project" value="InterPro"/>
</dbReference>
<comment type="catalytic activity">
    <reaction evidence="8 9">
        <text>carbamoyl phosphate + L-ornithine = L-citrulline + phosphate + H(+)</text>
        <dbReference type="Rhea" id="RHEA:19513"/>
        <dbReference type="ChEBI" id="CHEBI:15378"/>
        <dbReference type="ChEBI" id="CHEBI:43474"/>
        <dbReference type="ChEBI" id="CHEBI:46911"/>
        <dbReference type="ChEBI" id="CHEBI:57743"/>
        <dbReference type="ChEBI" id="CHEBI:58228"/>
        <dbReference type="EC" id="2.1.3.3"/>
    </reaction>
</comment>
<dbReference type="Gene3D" id="3.40.50.1370">
    <property type="entry name" value="Aspartate/ornithine carbamoyltransferase"/>
    <property type="match status" value="2"/>
</dbReference>
<comment type="similarity">
    <text evidence="3 9">Belongs to the aspartate/ornithine carbamoyltransferase superfamily. OTCase family.</text>
</comment>
<comment type="caution">
    <text evidence="12">The sequence shown here is derived from an EMBL/GenBank/DDBJ whole genome shotgun (WGS) entry which is preliminary data.</text>
</comment>
<dbReference type="HAMAP" id="MF_01109">
    <property type="entry name" value="OTCase"/>
    <property type="match status" value="1"/>
</dbReference>
<evidence type="ECO:0000256" key="2">
    <source>
        <dbReference type="ARBA" id="ARBA00004496"/>
    </source>
</evidence>
<dbReference type="NCBIfam" id="TIGR00658">
    <property type="entry name" value="orni_carb_tr"/>
    <property type="match status" value="1"/>
</dbReference>
<evidence type="ECO:0000256" key="4">
    <source>
        <dbReference type="ARBA" id="ARBA00013007"/>
    </source>
</evidence>
<feature type="binding site" evidence="9">
    <location>
        <position position="84"/>
    </location>
    <ligand>
        <name>carbamoyl phosphate</name>
        <dbReference type="ChEBI" id="CHEBI:58228"/>
    </ligand>
</feature>
<dbReference type="Pfam" id="PF00185">
    <property type="entry name" value="OTCace"/>
    <property type="match status" value="1"/>
</dbReference>
<dbReference type="GO" id="GO:0019240">
    <property type="term" value="P:citrulline biosynthetic process"/>
    <property type="evidence" value="ECO:0007669"/>
    <property type="project" value="TreeGrafter"/>
</dbReference>
<evidence type="ECO:0000256" key="9">
    <source>
        <dbReference type="HAMAP-Rule" id="MF_01109"/>
    </source>
</evidence>
<dbReference type="InterPro" id="IPR002292">
    <property type="entry name" value="Orn/put_carbamltrans"/>
</dbReference>
<accession>A0A0A2TDZ6</accession>
<evidence type="ECO:0000313" key="13">
    <source>
        <dbReference type="Proteomes" id="UP000030147"/>
    </source>
</evidence>
<dbReference type="PROSITE" id="PS00097">
    <property type="entry name" value="CARBAMOYLTRANSFERASE"/>
    <property type="match status" value="1"/>
</dbReference>
<dbReference type="EC" id="2.1.3.3" evidence="4 9"/>
<evidence type="ECO:0000259" key="10">
    <source>
        <dbReference type="Pfam" id="PF00185"/>
    </source>
</evidence>
<evidence type="ECO:0000256" key="5">
    <source>
        <dbReference type="ARBA" id="ARBA00022490"/>
    </source>
</evidence>
<keyword evidence="5 9" id="KW-0963">Cytoplasm</keyword>
<dbReference type="InterPro" id="IPR006131">
    <property type="entry name" value="Asp_carbamoyltransf_Asp/Orn-bd"/>
</dbReference>
<dbReference type="InterPro" id="IPR006132">
    <property type="entry name" value="Asp/Orn_carbamoyltranf_P-bd"/>
</dbReference>
<organism evidence="12 13">
    <name type="scientific">Pontibacillus yanchengensis Y32</name>
    <dbReference type="NCBI Taxonomy" id="1385514"/>
    <lineage>
        <taxon>Bacteria</taxon>
        <taxon>Bacillati</taxon>
        <taxon>Bacillota</taxon>
        <taxon>Bacilli</taxon>
        <taxon>Bacillales</taxon>
        <taxon>Bacillaceae</taxon>
        <taxon>Pontibacillus</taxon>
    </lineage>
</organism>
<protein>
    <recommendedName>
        <fullName evidence="4 9">Ornithine carbamoyltransferase</fullName>
        <shortName evidence="9">OTCase</shortName>
        <ecNumber evidence="4 9">2.1.3.3</ecNumber>
    </recommendedName>
</protein>
<keyword evidence="13" id="KW-1185">Reference proteome</keyword>
<evidence type="ECO:0000259" key="11">
    <source>
        <dbReference type="Pfam" id="PF02729"/>
    </source>
</evidence>